<proteinExistence type="predicted"/>
<keyword evidence="6" id="KW-1185">Reference proteome</keyword>
<gene>
    <name evidence="5" type="ORF">QJS10_CPA03g02122</name>
</gene>
<evidence type="ECO:0000256" key="4">
    <source>
        <dbReference type="SAM" id="MobiDB-lite"/>
    </source>
</evidence>
<name>A0AAV9F4D0_ACOCL</name>
<dbReference type="GO" id="GO:0046872">
    <property type="term" value="F:metal ion binding"/>
    <property type="evidence" value="ECO:0007669"/>
    <property type="project" value="UniProtKB-KW"/>
</dbReference>
<dbReference type="InterPro" id="IPR008949">
    <property type="entry name" value="Isoprenoid_synthase_dom_sf"/>
</dbReference>
<reference evidence="5" key="1">
    <citation type="journal article" date="2023" name="Nat. Commun.">
        <title>Diploid and tetraploid genomes of Acorus and the evolution of monocots.</title>
        <authorList>
            <person name="Ma L."/>
            <person name="Liu K.W."/>
            <person name="Li Z."/>
            <person name="Hsiao Y.Y."/>
            <person name="Qi Y."/>
            <person name="Fu T."/>
            <person name="Tang G.D."/>
            <person name="Zhang D."/>
            <person name="Sun W.H."/>
            <person name="Liu D.K."/>
            <person name="Li Y."/>
            <person name="Chen G.Z."/>
            <person name="Liu X.D."/>
            <person name="Liao X.Y."/>
            <person name="Jiang Y.T."/>
            <person name="Yu X."/>
            <person name="Hao Y."/>
            <person name="Huang J."/>
            <person name="Zhao X.W."/>
            <person name="Ke S."/>
            <person name="Chen Y.Y."/>
            <person name="Wu W.L."/>
            <person name="Hsu J.L."/>
            <person name="Lin Y.F."/>
            <person name="Huang M.D."/>
            <person name="Li C.Y."/>
            <person name="Huang L."/>
            <person name="Wang Z.W."/>
            <person name="Zhao X."/>
            <person name="Zhong W.Y."/>
            <person name="Peng D.H."/>
            <person name="Ahmad S."/>
            <person name="Lan S."/>
            <person name="Zhang J.S."/>
            <person name="Tsai W.C."/>
            <person name="Van de Peer Y."/>
            <person name="Liu Z.J."/>
        </authorList>
    </citation>
    <scope>NUCLEOTIDE SEQUENCE</scope>
    <source>
        <strain evidence="5">CP</strain>
    </source>
</reference>
<dbReference type="Gene3D" id="1.10.600.10">
    <property type="entry name" value="Farnesyl Diphosphate Synthase"/>
    <property type="match status" value="1"/>
</dbReference>
<protein>
    <submittedName>
        <fullName evidence="5">Uncharacterized protein</fullName>
    </submittedName>
</protein>
<dbReference type="PANTHER" id="PTHR43281:SF6">
    <property type="entry name" value="HETERODIMERIC GERANYLGERANYL PYROPHOSPHATE SYNTHASE SMALL SUBUNIT, CHLOROPLASTIC-LIKE"/>
    <property type="match status" value="1"/>
</dbReference>
<evidence type="ECO:0000256" key="2">
    <source>
        <dbReference type="ARBA" id="ARBA00022723"/>
    </source>
</evidence>
<evidence type="ECO:0000256" key="1">
    <source>
        <dbReference type="ARBA" id="ARBA00001946"/>
    </source>
</evidence>
<keyword evidence="2" id="KW-0479">Metal-binding</keyword>
<feature type="region of interest" description="Disordered" evidence="4">
    <location>
        <begin position="1"/>
        <end position="22"/>
    </location>
</feature>
<reference evidence="5" key="2">
    <citation type="submission" date="2023-06" db="EMBL/GenBank/DDBJ databases">
        <authorList>
            <person name="Ma L."/>
            <person name="Liu K.-W."/>
            <person name="Li Z."/>
            <person name="Hsiao Y.-Y."/>
            <person name="Qi Y."/>
            <person name="Fu T."/>
            <person name="Tang G."/>
            <person name="Zhang D."/>
            <person name="Sun W.-H."/>
            <person name="Liu D.-K."/>
            <person name="Li Y."/>
            <person name="Chen G.-Z."/>
            <person name="Liu X.-D."/>
            <person name="Liao X.-Y."/>
            <person name="Jiang Y.-T."/>
            <person name="Yu X."/>
            <person name="Hao Y."/>
            <person name="Huang J."/>
            <person name="Zhao X.-W."/>
            <person name="Ke S."/>
            <person name="Chen Y.-Y."/>
            <person name="Wu W.-L."/>
            <person name="Hsu J.-L."/>
            <person name="Lin Y.-F."/>
            <person name="Huang M.-D."/>
            <person name="Li C.-Y."/>
            <person name="Huang L."/>
            <person name="Wang Z.-W."/>
            <person name="Zhao X."/>
            <person name="Zhong W.-Y."/>
            <person name="Peng D.-H."/>
            <person name="Ahmad S."/>
            <person name="Lan S."/>
            <person name="Zhang J.-S."/>
            <person name="Tsai W.-C."/>
            <person name="Van De Peer Y."/>
            <person name="Liu Z.-J."/>
        </authorList>
    </citation>
    <scope>NUCLEOTIDE SEQUENCE</scope>
    <source>
        <strain evidence="5">CP</strain>
        <tissue evidence="5">Leaves</tissue>
    </source>
</reference>
<dbReference type="EMBL" id="JAUJYO010000003">
    <property type="protein sequence ID" value="KAK1320472.1"/>
    <property type="molecule type" value="Genomic_DNA"/>
</dbReference>
<accession>A0AAV9F4D0</accession>
<dbReference type="AlphaFoldDB" id="A0AAV9F4D0"/>
<organism evidence="5 6">
    <name type="scientific">Acorus calamus</name>
    <name type="common">Sweet flag</name>
    <dbReference type="NCBI Taxonomy" id="4465"/>
    <lineage>
        <taxon>Eukaryota</taxon>
        <taxon>Viridiplantae</taxon>
        <taxon>Streptophyta</taxon>
        <taxon>Embryophyta</taxon>
        <taxon>Tracheophyta</taxon>
        <taxon>Spermatophyta</taxon>
        <taxon>Magnoliopsida</taxon>
        <taxon>Liliopsida</taxon>
        <taxon>Acoraceae</taxon>
        <taxon>Acorus</taxon>
    </lineage>
</organism>
<dbReference type="PANTHER" id="PTHR43281">
    <property type="entry name" value="FARNESYL DIPHOSPHATE SYNTHASE"/>
    <property type="match status" value="1"/>
</dbReference>
<sequence>MPPRPTPRAPHHRPPPTTKGGAVRHAFRPNIELLTLDGILPLGYEMVARSAAAAGDPKRTLRVVLEMARAMGSEGYASAQYAEFHAEGSERFVAERKYGGLYACGAACGAVMGGAVEEVVERLRRFGLYVGMLRHHGGLFLEGDEDLKALALMELKMFDSEKCREHVRVGDESFAFDSGIGDDHPDPFTAVQNAELNRDDPACAVADALPT</sequence>
<evidence type="ECO:0000256" key="3">
    <source>
        <dbReference type="ARBA" id="ARBA00022842"/>
    </source>
</evidence>
<keyword evidence="3" id="KW-0460">Magnesium</keyword>
<dbReference type="GO" id="GO:0004659">
    <property type="term" value="F:prenyltransferase activity"/>
    <property type="evidence" value="ECO:0007669"/>
    <property type="project" value="TreeGrafter"/>
</dbReference>
<comment type="caution">
    <text evidence="5">The sequence shown here is derived from an EMBL/GenBank/DDBJ whole genome shotgun (WGS) entry which is preliminary data.</text>
</comment>
<dbReference type="SUPFAM" id="SSF48576">
    <property type="entry name" value="Terpenoid synthases"/>
    <property type="match status" value="1"/>
</dbReference>
<dbReference type="Proteomes" id="UP001180020">
    <property type="component" value="Unassembled WGS sequence"/>
</dbReference>
<evidence type="ECO:0000313" key="5">
    <source>
        <dbReference type="EMBL" id="KAK1320472.1"/>
    </source>
</evidence>
<comment type="cofactor">
    <cofactor evidence="1">
        <name>Mg(2+)</name>
        <dbReference type="ChEBI" id="CHEBI:18420"/>
    </cofactor>
</comment>
<evidence type="ECO:0000313" key="6">
    <source>
        <dbReference type="Proteomes" id="UP001180020"/>
    </source>
</evidence>